<feature type="region of interest" description="Disordered" evidence="1">
    <location>
        <begin position="551"/>
        <end position="577"/>
    </location>
</feature>
<reference evidence="3 4" key="1">
    <citation type="submission" date="2017-07" db="EMBL/GenBank/DDBJ databases">
        <authorList>
            <person name="Talla V."/>
            <person name="Backstrom N."/>
        </authorList>
    </citation>
    <scope>NUCLEOTIDE SEQUENCE [LARGE SCALE GENOMIC DNA]</scope>
</reference>
<evidence type="ECO:0000259" key="2">
    <source>
        <dbReference type="Pfam" id="PF25520"/>
    </source>
</evidence>
<feature type="compositionally biased region" description="Basic and acidic residues" evidence="1">
    <location>
        <begin position="137"/>
        <end position="149"/>
    </location>
</feature>
<feature type="region of interest" description="Disordered" evidence="1">
    <location>
        <begin position="182"/>
        <end position="271"/>
    </location>
</feature>
<gene>
    <name evidence="3" type="ORF">LSINAPIS_LOCUS7886</name>
</gene>
<feature type="compositionally biased region" description="Basic and acidic residues" evidence="1">
    <location>
        <begin position="238"/>
        <end position="257"/>
    </location>
</feature>
<dbReference type="AlphaFoldDB" id="A0A5E4QH02"/>
<feature type="region of interest" description="Disordered" evidence="1">
    <location>
        <begin position="619"/>
        <end position="638"/>
    </location>
</feature>
<feature type="region of interest" description="Disordered" evidence="1">
    <location>
        <begin position="133"/>
        <end position="167"/>
    </location>
</feature>
<accession>A0A5E4QH02</accession>
<dbReference type="Pfam" id="PF25520">
    <property type="entry name" value="AAA_lid_TANC1"/>
    <property type="match status" value="1"/>
</dbReference>
<feature type="compositionally biased region" description="Acidic residues" evidence="1">
    <location>
        <begin position="628"/>
        <end position="638"/>
    </location>
</feature>
<dbReference type="Proteomes" id="UP000324832">
    <property type="component" value="Unassembled WGS sequence"/>
</dbReference>
<dbReference type="InterPro" id="IPR058018">
    <property type="entry name" value="AAA_lid_TANC1/2"/>
</dbReference>
<protein>
    <recommendedName>
        <fullName evidence="2">TANC1/2-like AAA+ ATPase lid domain-containing protein</fullName>
    </recommendedName>
</protein>
<dbReference type="EMBL" id="FZQP02002681">
    <property type="protein sequence ID" value="VVC96362.1"/>
    <property type="molecule type" value="Genomic_DNA"/>
</dbReference>
<keyword evidence="4" id="KW-1185">Reference proteome</keyword>
<name>A0A5E4QH02_9NEOP</name>
<proteinExistence type="predicted"/>
<evidence type="ECO:0000313" key="4">
    <source>
        <dbReference type="Proteomes" id="UP000324832"/>
    </source>
</evidence>
<feature type="compositionally biased region" description="Basic and acidic residues" evidence="1">
    <location>
        <begin position="47"/>
        <end position="79"/>
    </location>
</feature>
<feature type="domain" description="TANC1/2-like AAA+ ATPase lid" evidence="2">
    <location>
        <begin position="420"/>
        <end position="508"/>
    </location>
</feature>
<organism evidence="3 4">
    <name type="scientific">Leptidea sinapis</name>
    <dbReference type="NCBI Taxonomy" id="189913"/>
    <lineage>
        <taxon>Eukaryota</taxon>
        <taxon>Metazoa</taxon>
        <taxon>Ecdysozoa</taxon>
        <taxon>Arthropoda</taxon>
        <taxon>Hexapoda</taxon>
        <taxon>Insecta</taxon>
        <taxon>Pterygota</taxon>
        <taxon>Neoptera</taxon>
        <taxon>Endopterygota</taxon>
        <taxon>Lepidoptera</taxon>
        <taxon>Glossata</taxon>
        <taxon>Ditrysia</taxon>
        <taxon>Papilionoidea</taxon>
        <taxon>Pieridae</taxon>
        <taxon>Dismorphiinae</taxon>
        <taxon>Leptidea</taxon>
    </lineage>
</organism>
<evidence type="ECO:0000256" key="1">
    <source>
        <dbReference type="SAM" id="MobiDB-lite"/>
    </source>
</evidence>
<feature type="region of interest" description="Disordered" evidence="1">
    <location>
        <begin position="1"/>
        <end position="95"/>
    </location>
</feature>
<feature type="compositionally biased region" description="Basic and acidic residues" evidence="1">
    <location>
        <begin position="214"/>
        <end position="223"/>
    </location>
</feature>
<evidence type="ECO:0000313" key="3">
    <source>
        <dbReference type="EMBL" id="VVC96362.1"/>
    </source>
</evidence>
<feature type="compositionally biased region" description="Low complexity" evidence="1">
    <location>
        <begin position="82"/>
        <end position="95"/>
    </location>
</feature>
<sequence>MSNMPIYSQVAPKMPKKKPPKEKTREFDPLNYNHGGNVQLLNAPAENRVEKLERREARRKEEAKRRTQRSEANEGKVEAYLRQNQPGQGAQARQARALNRRLLARHFLQGPGDSSERAGEFIRSLAMQILSHSSHARHCDREHSPRGDHLQPSNSTIPTNPFIGEDQDHYENHENLFLRNISQRQSKELRNSRLLRQSSEPLTEKKQSQLLKSHSTDVDDKSSPPKSRIPVANFRYPNKSELKTSAESSPKKDREELPEYQNIVNPVKDDAQTDMEKLLEKKRAEVEKNPPPIPTLPISPRTLIANAYYEKLLGDPEVQQALLPSSVESNPDESFKRAILFPLLEIDPPKHCRRTICFGSYISMKLYEYPCKTENDCSVVGLLSRHQHLLPHWLLLVATARWSSSLAAMFTGFRKITLDELTRAHVSSDVQRYVLSRLDTEPRLRARVSSDSAAAALAAAALDHLRIKSDGCLLYLEKVLDGVADGFIALREIREIPGTLNGLYLWLAQRLFHGRRFTKDTRDGPLDRLPVHLPPLVRGLAAGREALHAPVERAGDSQLRVPHDMPGTTPGGAEKNQDREEVLDVHTLVLLWVLDSGCDVEAALRREGDLRILVLDEQSSSEHLETGEPVDDVTGDVPDESLLPDVHELVAKGDDETLVAVLKNRPQMFPMY</sequence>